<comment type="caution">
    <text evidence="9">The sequence shown here is derived from an EMBL/GenBank/DDBJ whole genome shotgun (WGS) entry which is preliminary data.</text>
</comment>
<dbReference type="InterPro" id="IPR021796">
    <property type="entry name" value="Tll0287-like_dom"/>
</dbReference>
<dbReference type="InterPro" id="IPR036097">
    <property type="entry name" value="HisK_dim/P_sf"/>
</dbReference>
<gene>
    <name evidence="9" type="ORF">S01H1_71669</name>
</gene>
<dbReference type="InterPro" id="IPR003661">
    <property type="entry name" value="HisK_dim/P_dom"/>
</dbReference>
<dbReference type="InterPro" id="IPR050736">
    <property type="entry name" value="Sensor_HK_Regulatory"/>
</dbReference>
<evidence type="ECO:0000256" key="5">
    <source>
        <dbReference type="ARBA" id="ARBA00023012"/>
    </source>
</evidence>
<dbReference type="AlphaFoldDB" id="X0WFD9"/>
<comment type="catalytic activity">
    <reaction evidence="1">
        <text>ATP + protein L-histidine = ADP + protein N-phospho-L-histidine.</text>
        <dbReference type="EC" id="2.7.13.3"/>
    </reaction>
</comment>
<accession>X0WFD9</accession>
<evidence type="ECO:0000256" key="4">
    <source>
        <dbReference type="ARBA" id="ARBA00022777"/>
    </source>
</evidence>
<feature type="domain" description="Histidine kinase" evidence="8">
    <location>
        <begin position="137"/>
        <end position="244"/>
    </location>
</feature>
<feature type="coiled-coil region" evidence="6">
    <location>
        <begin position="96"/>
        <end position="130"/>
    </location>
</feature>
<sequence length="244" mass="27038">ALEEFERGPIEVSSVEKIEGKVFMRLMCPLITERGCLKCHAAQGYEEGDIRGGISVAIPMESLWAIAGTQTLAMSVAHGLLWMVGMGGIGLWTLGIRRRESERRRAEQAIRKYDRELAQANARLQELDRLKSMFIASMSHELRTPLNSIIGFTGIILQGMSGEVTAEQRKQLTMVKTSAAHLLALINDVIDVSKIEAGKVELDIEQFDLAALVQEVKKSFETTADEQGLKITLEVPERLTVKSD</sequence>
<dbReference type="Gene3D" id="3.30.450.290">
    <property type="match status" value="1"/>
</dbReference>
<dbReference type="CDD" id="cd00082">
    <property type="entry name" value="HisKA"/>
    <property type="match status" value="1"/>
</dbReference>
<keyword evidence="7" id="KW-0472">Membrane</keyword>
<dbReference type="EC" id="2.7.13.3" evidence="2"/>
<evidence type="ECO:0000256" key="6">
    <source>
        <dbReference type="SAM" id="Coils"/>
    </source>
</evidence>
<evidence type="ECO:0000256" key="1">
    <source>
        <dbReference type="ARBA" id="ARBA00000085"/>
    </source>
</evidence>
<dbReference type="Pfam" id="PF00512">
    <property type="entry name" value="HisKA"/>
    <property type="match status" value="1"/>
</dbReference>
<keyword evidence="7" id="KW-0812">Transmembrane</keyword>
<keyword evidence="4" id="KW-0418">Kinase</keyword>
<feature type="non-terminal residue" evidence="9">
    <location>
        <position position="244"/>
    </location>
</feature>
<feature type="transmembrane region" description="Helical" evidence="7">
    <location>
        <begin position="72"/>
        <end position="95"/>
    </location>
</feature>
<dbReference type="InterPro" id="IPR005467">
    <property type="entry name" value="His_kinase_dom"/>
</dbReference>
<keyword evidence="6" id="KW-0175">Coiled coil</keyword>
<evidence type="ECO:0000259" key="8">
    <source>
        <dbReference type="PROSITE" id="PS50109"/>
    </source>
</evidence>
<dbReference type="Gene3D" id="1.10.287.130">
    <property type="match status" value="1"/>
</dbReference>
<dbReference type="SMART" id="SM00388">
    <property type="entry name" value="HisKA"/>
    <property type="match status" value="1"/>
</dbReference>
<dbReference type="PANTHER" id="PTHR43711">
    <property type="entry name" value="TWO-COMPONENT HISTIDINE KINASE"/>
    <property type="match status" value="1"/>
</dbReference>
<evidence type="ECO:0000313" key="9">
    <source>
        <dbReference type="EMBL" id="GAG29380.1"/>
    </source>
</evidence>
<dbReference type="SUPFAM" id="SSF47384">
    <property type="entry name" value="Homodimeric domain of signal transducing histidine kinase"/>
    <property type="match status" value="1"/>
</dbReference>
<evidence type="ECO:0000256" key="2">
    <source>
        <dbReference type="ARBA" id="ARBA00012438"/>
    </source>
</evidence>
<keyword evidence="3" id="KW-0808">Transferase</keyword>
<dbReference type="GO" id="GO:0000155">
    <property type="term" value="F:phosphorelay sensor kinase activity"/>
    <property type="evidence" value="ECO:0007669"/>
    <property type="project" value="InterPro"/>
</dbReference>
<reference evidence="9" key="1">
    <citation type="journal article" date="2014" name="Front. Microbiol.">
        <title>High frequency of phylogenetically diverse reductive dehalogenase-homologous genes in deep subseafloor sedimentary metagenomes.</title>
        <authorList>
            <person name="Kawai M."/>
            <person name="Futagami T."/>
            <person name="Toyoda A."/>
            <person name="Takaki Y."/>
            <person name="Nishi S."/>
            <person name="Hori S."/>
            <person name="Arai W."/>
            <person name="Tsubouchi T."/>
            <person name="Morono Y."/>
            <person name="Uchiyama I."/>
            <person name="Ito T."/>
            <person name="Fujiyama A."/>
            <person name="Inagaki F."/>
            <person name="Takami H."/>
        </authorList>
    </citation>
    <scope>NUCLEOTIDE SEQUENCE</scope>
    <source>
        <strain evidence="9">Expedition CK06-06</strain>
    </source>
</reference>
<name>X0WFD9_9ZZZZ</name>
<proteinExistence type="predicted"/>
<keyword evidence="7" id="KW-1133">Transmembrane helix</keyword>
<dbReference type="Pfam" id="PF11845">
    <property type="entry name" value="Tll0287-like"/>
    <property type="match status" value="1"/>
</dbReference>
<organism evidence="9">
    <name type="scientific">marine sediment metagenome</name>
    <dbReference type="NCBI Taxonomy" id="412755"/>
    <lineage>
        <taxon>unclassified sequences</taxon>
        <taxon>metagenomes</taxon>
        <taxon>ecological metagenomes</taxon>
    </lineage>
</organism>
<dbReference type="PANTHER" id="PTHR43711:SF1">
    <property type="entry name" value="HISTIDINE KINASE 1"/>
    <property type="match status" value="1"/>
</dbReference>
<evidence type="ECO:0000256" key="7">
    <source>
        <dbReference type="SAM" id="Phobius"/>
    </source>
</evidence>
<dbReference type="EMBL" id="BARS01047740">
    <property type="protein sequence ID" value="GAG29380.1"/>
    <property type="molecule type" value="Genomic_DNA"/>
</dbReference>
<protein>
    <recommendedName>
        <fullName evidence="2">histidine kinase</fullName>
        <ecNumber evidence="2">2.7.13.3</ecNumber>
    </recommendedName>
</protein>
<evidence type="ECO:0000256" key="3">
    <source>
        <dbReference type="ARBA" id="ARBA00022679"/>
    </source>
</evidence>
<feature type="non-terminal residue" evidence="9">
    <location>
        <position position="1"/>
    </location>
</feature>
<dbReference type="PROSITE" id="PS50109">
    <property type="entry name" value="HIS_KIN"/>
    <property type="match status" value="1"/>
</dbReference>
<keyword evidence="5" id="KW-0902">Two-component regulatory system</keyword>